<evidence type="ECO:0000256" key="4">
    <source>
        <dbReference type="ARBA" id="ARBA00022475"/>
    </source>
</evidence>
<gene>
    <name evidence="13" type="ORF">K6Y31_10960</name>
</gene>
<evidence type="ECO:0000256" key="10">
    <source>
        <dbReference type="ARBA" id="ARBA00046835"/>
    </source>
</evidence>
<keyword evidence="5 11" id="KW-0812">Transmembrane</keyword>
<feature type="transmembrane region" description="Helical" evidence="11">
    <location>
        <begin position="107"/>
        <end position="128"/>
    </location>
</feature>
<dbReference type="PANTHER" id="PTHR30450">
    <property type="entry name" value="ABC TRANSPORTER PERMEASE"/>
    <property type="match status" value="1"/>
</dbReference>
<dbReference type="EMBL" id="JAIMJA010000010">
    <property type="protein sequence ID" value="MCE2595334.1"/>
    <property type="molecule type" value="Genomic_DNA"/>
</dbReference>
<evidence type="ECO:0000256" key="11">
    <source>
        <dbReference type="RuleBase" id="RU363032"/>
    </source>
</evidence>
<dbReference type="Proteomes" id="UP001201273">
    <property type="component" value="Unassembled WGS sequence"/>
</dbReference>
<evidence type="ECO:0000313" key="14">
    <source>
        <dbReference type="Proteomes" id="UP001201273"/>
    </source>
</evidence>
<dbReference type="InterPro" id="IPR035906">
    <property type="entry name" value="MetI-like_sf"/>
</dbReference>
<dbReference type="PANTHER" id="PTHR30450:SF2">
    <property type="entry name" value="ABC TRANSPORTER PERMEASE PROTEIN"/>
    <property type="match status" value="1"/>
</dbReference>
<keyword evidence="14" id="KW-1185">Reference proteome</keyword>
<dbReference type="Gene3D" id="1.10.3720.10">
    <property type="entry name" value="MetI-like"/>
    <property type="match status" value="1"/>
</dbReference>
<comment type="similarity">
    <text evidence="2">Belongs to the binding-protein-dependent transport system permease family. HisMQ subfamily.</text>
</comment>
<keyword evidence="8 11" id="KW-0472">Membrane</keyword>
<evidence type="ECO:0000256" key="3">
    <source>
        <dbReference type="ARBA" id="ARBA00022448"/>
    </source>
</evidence>
<evidence type="ECO:0000256" key="2">
    <source>
        <dbReference type="ARBA" id="ARBA00010072"/>
    </source>
</evidence>
<dbReference type="CDD" id="cd06261">
    <property type="entry name" value="TM_PBP2"/>
    <property type="match status" value="1"/>
</dbReference>
<feature type="transmembrane region" description="Helical" evidence="11">
    <location>
        <begin position="33"/>
        <end position="54"/>
    </location>
</feature>
<reference evidence="13 14" key="1">
    <citation type="journal article" date="2022" name="Environ. Microbiol. Rep.">
        <title>Eco-phylogenetic analyses reveal divergent evolution of vitamin B12 metabolism in the marine bacterial family 'Psychromonadaceae'.</title>
        <authorList>
            <person name="Jin X."/>
            <person name="Yang Y."/>
            <person name="Cao H."/>
            <person name="Gao B."/>
            <person name="Zhao Z."/>
        </authorList>
    </citation>
    <scope>NUCLEOTIDE SEQUENCE [LARGE SCALE GENOMIC DNA]</scope>
    <source>
        <strain evidence="13 14">MKS20</strain>
    </source>
</reference>
<keyword evidence="4" id="KW-1003">Cell membrane</keyword>
<dbReference type="Pfam" id="PF00528">
    <property type="entry name" value="BPD_transp_1"/>
    <property type="match status" value="1"/>
</dbReference>
<keyword evidence="6" id="KW-0029">Amino-acid transport</keyword>
<evidence type="ECO:0000256" key="5">
    <source>
        <dbReference type="ARBA" id="ARBA00022692"/>
    </source>
</evidence>
<dbReference type="NCBIfam" id="TIGR01726">
    <property type="entry name" value="HEQRo_perm_3TM"/>
    <property type="match status" value="1"/>
</dbReference>
<evidence type="ECO:0000256" key="7">
    <source>
        <dbReference type="ARBA" id="ARBA00022989"/>
    </source>
</evidence>
<dbReference type="InterPro" id="IPR010065">
    <property type="entry name" value="AA_ABC_transptr_permease_3TM"/>
</dbReference>
<evidence type="ECO:0000256" key="1">
    <source>
        <dbReference type="ARBA" id="ARBA00004429"/>
    </source>
</evidence>
<accession>A0ABS8W8K4</accession>
<dbReference type="PROSITE" id="PS50928">
    <property type="entry name" value="ABC_TM1"/>
    <property type="match status" value="1"/>
</dbReference>
<proteinExistence type="inferred from homology"/>
<evidence type="ECO:0000256" key="9">
    <source>
        <dbReference type="ARBA" id="ARBA00039779"/>
    </source>
</evidence>
<protein>
    <recommendedName>
        <fullName evidence="9">Histidine/lysine/arginine/ornithine transport system permease protein HisM</fullName>
    </recommendedName>
</protein>
<comment type="caution">
    <text evidence="13">The sequence shown here is derived from an EMBL/GenBank/DDBJ whole genome shotgun (WGS) entry which is preliminary data.</text>
</comment>
<evidence type="ECO:0000256" key="6">
    <source>
        <dbReference type="ARBA" id="ARBA00022970"/>
    </source>
</evidence>
<feature type="transmembrane region" description="Helical" evidence="11">
    <location>
        <begin position="66"/>
        <end position="87"/>
    </location>
</feature>
<feature type="domain" description="ABC transmembrane type-1" evidence="12">
    <location>
        <begin position="30"/>
        <end position="231"/>
    </location>
</feature>
<comment type="subunit">
    <text evidence="10">The HisPMQJ complex is composed of two ATP-binding proteins (HisP), two transmembrane proteins (HisM and HisQ) and a solute-binding protein (HisJ). The HisPMQ-ArgT complex is composed of two ATP-binding proteins (HisP), two transmembrane proteins (HisM and HisQ) and a solute-binding protein (ArgT).</text>
</comment>
<evidence type="ECO:0000256" key="8">
    <source>
        <dbReference type="ARBA" id="ARBA00023136"/>
    </source>
</evidence>
<evidence type="ECO:0000313" key="13">
    <source>
        <dbReference type="EMBL" id="MCE2595334.1"/>
    </source>
</evidence>
<dbReference type="RefSeq" id="WP_233052821.1">
    <property type="nucleotide sequence ID" value="NZ_JAIMJA010000010.1"/>
</dbReference>
<dbReference type="InterPro" id="IPR051322">
    <property type="entry name" value="AA_ABC_Transporter_Permease"/>
</dbReference>
<dbReference type="InterPro" id="IPR000515">
    <property type="entry name" value="MetI-like"/>
</dbReference>
<comment type="subcellular location">
    <subcellularLocation>
        <location evidence="1">Cell inner membrane</location>
        <topology evidence="1">Multi-pass membrane protein</topology>
    </subcellularLocation>
    <subcellularLocation>
        <location evidence="11">Cell membrane</location>
        <topology evidence="11">Multi-pass membrane protein</topology>
    </subcellularLocation>
</comment>
<name>A0ABS8W8K4_9GAMM</name>
<organism evidence="13 14">
    <name type="scientific">Motilimonas cestriensis</name>
    <dbReference type="NCBI Taxonomy" id="2742685"/>
    <lineage>
        <taxon>Bacteria</taxon>
        <taxon>Pseudomonadati</taxon>
        <taxon>Pseudomonadota</taxon>
        <taxon>Gammaproteobacteria</taxon>
        <taxon>Alteromonadales</taxon>
        <taxon>Alteromonadales genera incertae sedis</taxon>
        <taxon>Motilimonas</taxon>
    </lineage>
</organism>
<keyword evidence="7 11" id="KW-1133">Transmembrane helix</keyword>
<evidence type="ECO:0000259" key="12">
    <source>
        <dbReference type="PROSITE" id="PS50928"/>
    </source>
</evidence>
<feature type="transmembrane region" description="Helical" evidence="11">
    <location>
        <begin position="177"/>
        <end position="201"/>
    </location>
</feature>
<feature type="transmembrane region" description="Helical" evidence="11">
    <location>
        <begin position="213"/>
        <end position="231"/>
    </location>
</feature>
<dbReference type="SUPFAM" id="SSF161098">
    <property type="entry name" value="MetI-like"/>
    <property type="match status" value="1"/>
</dbReference>
<sequence length="247" mass="28230">MSLEAFFLWFSQFEYVQLLINEWPLYLSGLWTTLWLVALSLFLGLFIAVPAGIMNNSNNWAIKFPAWAFIYFFRGTPLLIQLFLIYYGAGQFLANNEHPIALAIWPWFQEAWFCALLAFTLNTGAYTAEIVRGSINTMPSGEIEAAKAYGLSRFKIMSRIVLPSSFRRALPAYSNEVIFMLHGSALAGVVTIVDLTGAARIVNSRYYAPFEAFITAGMLYMMTTFVIVFLFKKWEARWHKHLKPLKV</sequence>
<keyword evidence="3 11" id="KW-0813">Transport</keyword>